<gene>
    <name evidence="3" type="ORF">S06H3_20427</name>
</gene>
<keyword evidence="2" id="KW-0472">Membrane</keyword>
<feature type="region of interest" description="Disordered" evidence="1">
    <location>
        <begin position="94"/>
        <end position="116"/>
    </location>
</feature>
<comment type="caution">
    <text evidence="3">The sequence shown here is derived from an EMBL/GenBank/DDBJ whole genome shotgun (WGS) entry which is preliminary data.</text>
</comment>
<keyword evidence="2" id="KW-1133">Transmembrane helix</keyword>
<proteinExistence type="predicted"/>
<evidence type="ECO:0000256" key="2">
    <source>
        <dbReference type="SAM" id="Phobius"/>
    </source>
</evidence>
<organism evidence="3">
    <name type="scientific">marine sediment metagenome</name>
    <dbReference type="NCBI Taxonomy" id="412755"/>
    <lineage>
        <taxon>unclassified sequences</taxon>
        <taxon>metagenomes</taxon>
        <taxon>ecological metagenomes</taxon>
    </lineage>
</organism>
<evidence type="ECO:0000256" key="1">
    <source>
        <dbReference type="SAM" id="MobiDB-lite"/>
    </source>
</evidence>
<reference evidence="3" key="1">
    <citation type="journal article" date="2014" name="Front. Microbiol.">
        <title>High frequency of phylogenetically diverse reductive dehalogenase-homologous genes in deep subseafloor sedimentary metagenomes.</title>
        <authorList>
            <person name="Kawai M."/>
            <person name="Futagami T."/>
            <person name="Toyoda A."/>
            <person name="Takaki Y."/>
            <person name="Nishi S."/>
            <person name="Hori S."/>
            <person name="Arai W."/>
            <person name="Tsubouchi T."/>
            <person name="Morono Y."/>
            <person name="Uchiyama I."/>
            <person name="Ito T."/>
            <person name="Fujiyama A."/>
            <person name="Inagaki F."/>
            <person name="Takami H."/>
        </authorList>
    </citation>
    <scope>NUCLEOTIDE SEQUENCE</scope>
    <source>
        <strain evidence="3">Expedition CK06-06</strain>
    </source>
</reference>
<keyword evidence="2" id="KW-0812">Transmembrane</keyword>
<dbReference type="EMBL" id="BARV01010578">
    <property type="protein sequence ID" value="GAI14048.1"/>
    <property type="molecule type" value="Genomic_DNA"/>
</dbReference>
<sequence>MVYDYLIKPFYPINPIIGAVLGFIILTLFWWTGMIVCGKLGLFGMQIGTDTSPPRMTEKEYFANLAEAEEQGEKVAKLLEDGWSIEDIIEKEGLEIPNTHSERANGESDKLEEEQK</sequence>
<evidence type="ECO:0000313" key="3">
    <source>
        <dbReference type="EMBL" id="GAI14048.1"/>
    </source>
</evidence>
<dbReference type="AlphaFoldDB" id="X1L504"/>
<feature type="transmembrane region" description="Helical" evidence="2">
    <location>
        <begin position="16"/>
        <end position="37"/>
    </location>
</feature>
<name>X1L504_9ZZZZ</name>
<protein>
    <submittedName>
        <fullName evidence="3">Uncharacterized protein</fullName>
    </submittedName>
</protein>
<accession>X1L504</accession>